<proteinExistence type="predicted"/>
<dbReference type="GO" id="GO:0016740">
    <property type="term" value="F:transferase activity"/>
    <property type="evidence" value="ECO:0007669"/>
    <property type="project" value="UniProtKB-KW"/>
</dbReference>
<evidence type="ECO:0000313" key="1">
    <source>
        <dbReference type="EMBL" id="KAF5189646.1"/>
    </source>
</evidence>
<sequence>MAYLLQAMEYLLYCQQQGGRSSPGEFFDFLSRFQQASRNFAKRQLTWFRNENIYHWLDASQPL</sequence>
<dbReference type="EMBL" id="JABWDY010025178">
    <property type="protein sequence ID" value="KAF5189646.1"/>
    <property type="molecule type" value="Genomic_DNA"/>
</dbReference>
<dbReference type="Gene3D" id="3.40.50.300">
    <property type="entry name" value="P-loop containing nucleotide triphosphate hydrolases"/>
    <property type="match status" value="1"/>
</dbReference>
<keyword evidence="1" id="KW-0808">Transferase</keyword>
<reference evidence="1 2" key="1">
    <citation type="submission" date="2020-06" db="EMBL/GenBank/DDBJ databases">
        <title>Transcriptomic and genomic resources for Thalictrum thalictroides and T. hernandezii: Facilitating candidate gene discovery in an emerging model plant lineage.</title>
        <authorList>
            <person name="Arias T."/>
            <person name="Riano-Pachon D.M."/>
            <person name="Di Stilio V.S."/>
        </authorList>
    </citation>
    <scope>NUCLEOTIDE SEQUENCE [LARGE SCALE GENOMIC DNA]</scope>
    <source>
        <strain evidence="2">cv. WT478/WT964</strain>
        <tissue evidence="1">Leaves</tissue>
    </source>
</reference>
<dbReference type="AlphaFoldDB" id="A0A7J6VWZ3"/>
<evidence type="ECO:0000313" key="2">
    <source>
        <dbReference type="Proteomes" id="UP000554482"/>
    </source>
</evidence>
<name>A0A7J6VWZ3_THATH</name>
<dbReference type="OrthoDB" id="1917029at2759"/>
<dbReference type="InterPro" id="IPR027417">
    <property type="entry name" value="P-loop_NTPase"/>
</dbReference>
<accession>A0A7J6VWZ3</accession>
<dbReference type="Pfam" id="PF01715">
    <property type="entry name" value="IPPT"/>
    <property type="match status" value="1"/>
</dbReference>
<dbReference type="Proteomes" id="UP000554482">
    <property type="component" value="Unassembled WGS sequence"/>
</dbReference>
<organism evidence="1 2">
    <name type="scientific">Thalictrum thalictroides</name>
    <name type="common">Rue-anemone</name>
    <name type="synonym">Anemone thalictroides</name>
    <dbReference type="NCBI Taxonomy" id="46969"/>
    <lineage>
        <taxon>Eukaryota</taxon>
        <taxon>Viridiplantae</taxon>
        <taxon>Streptophyta</taxon>
        <taxon>Embryophyta</taxon>
        <taxon>Tracheophyta</taxon>
        <taxon>Spermatophyta</taxon>
        <taxon>Magnoliopsida</taxon>
        <taxon>Ranunculales</taxon>
        <taxon>Ranunculaceae</taxon>
        <taxon>Thalictroideae</taxon>
        <taxon>Thalictrum</taxon>
    </lineage>
</organism>
<feature type="non-terminal residue" evidence="1">
    <location>
        <position position="1"/>
    </location>
</feature>
<gene>
    <name evidence="1" type="ORF">FRX31_020767</name>
</gene>
<comment type="caution">
    <text evidence="1">The sequence shown here is derived from an EMBL/GenBank/DDBJ whole genome shotgun (WGS) entry which is preliminary data.</text>
</comment>
<keyword evidence="2" id="KW-1185">Reference proteome</keyword>
<protein>
    <submittedName>
        <fullName evidence="1">tRNA dimethylallyltransferase</fullName>
    </submittedName>
</protein>